<comment type="catalytic activity">
    <reaction evidence="1 5">
        <text>[protein]-peptidylproline (omega=180) = [protein]-peptidylproline (omega=0)</text>
        <dbReference type="Rhea" id="RHEA:16237"/>
        <dbReference type="Rhea" id="RHEA-COMP:10747"/>
        <dbReference type="Rhea" id="RHEA-COMP:10748"/>
        <dbReference type="ChEBI" id="CHEBI:83833"/>
        <dbReference type="ChEBI" id="CHEBI:83834"/>
        <dbReference type="EC" id="5.2.1.8"/>
    </reaction>
</comment>
<dbReference type="EMBL" id="CAUYUJ010017504">
    <property type="protein sequence ID" value="CAK0875353.1"/>
    <property type="molecule type" value="Genomic_DNA"/>
</dbReference>
<evidence type="ECO:0000256" key="4">
    <source>
        <dbReference type="ARBA" id="ARBA00023235"/>
    </source>
</evidence>
<dbReference type="PANTHER" id="PTHR43811">
    <property type="entry name" value="FKBP-TYPE PEPTIDYL-PROLYL CIS-TRANS ISOMERASE FKPA"/>
    <property type="match status" value="1"/>
</dbReference>
<proteinExistence type="predicted"/>
<evidence type="ECO:0000259" key="6">
    <source>
        <dbReference type="PROSITE" id="PS50059"/>
    </source>
</evidence>
<protein>
    <recommendedName>
        <fullName evidence="2 5">peptidylprolyl isomerase</fullName>
        <ecNumber evidence="2 5">5.2.1.8</ecNumber>
    </recommendedName>
</protein>
<comment type="caution">
    <text evidence="7">The sequence shown here is derived from an EMBL/GenBank/DDBJ whole genome shotgun (WGS) entry which is preliminary data.</text>
</comment>
<dbReference type="InterPro" id="IPR001179">
    <property type="entry name" value="PPIase_FKBP_dom"/>
</dbReference>
<keyword evidence="8" id="KW-1185">Reference proteome</keyword>
<organism evidence="7 8">
    <name type="scientific">Prorocentrum cordatum</name>
    <dbReference type="NCBI Taxonomy" id="2364126"/>
    <lineage>
        <taxon>Eukaryota</taxon>
        <taxon>Sar</taxon>
        <taxon>Alveolata</taxon>
        <taxon>Dinophyceae</taxon>
        <taxon>Prorocentrales</taxon>
        <taxon>Prorocentraceae</taxon>
        <taxon>Prorocentrum</taxon>
    </lineage>
</organism>
<accession>A0ABN9VSE2</accession>
<feature type="domain" description="PPIase FKBP-type" evidence="6">
    <location>
        <begin position="47"/>
        <end position="133"/>
    </location>
</feature>
<keyword evidence="3 5" id="KW-0697">Rotamase</keyword>
<keyword evidence="4 5" id="KW-0413">Isomerase</keyword>
<reference evidence="7" key="1">
    <citation type="submission" date="2023-10" db="EMBL/GenBank/DDBJ databases">
        <authorList>
            <person name="Chen Y."/>
            <person name="Shah S."/>
            <person name="Dougan E. K."/>
            <person name="Thang M."/>
            <person name="Chan C."/>
        </authorList>
    </citation>
    <scope>NUCLEOTIDE SEQUENCE [LARGE SCALE GENOMIC DNA]</scope>
</reference>
<dbReference type="Pfam" id="PF01346">
    <property type="entry name" value="FKBP_N"/>
    <property type="match status" value="1"/>
</dbReference>
<evidence type="ECO:0000256" key="5">
    <source>
        <dbReference type="PROSITE-ProRule" id="PRU00277"/>
    </source>
</evidence>
<dbReference type="Pfam" id="PF00254">
    <property type="entry name" value="FKBP_C"/>
    <property type="match status" value="1"/>
</dbReference>
<dbReference type="InterPro" id="IPR046357">
    <property type="entry name" value="PPIase_dom_sf"/>
</dbReference>
<evidence type="ECO:0000256" key="3">
    <source>
        <dbReference type="ARBA" id="ARBA00023110"/>
    </source>
</evidence>
<sequence length="215" mass="24849">MADPNGKEAGRKFLEENKGKDRVVTLPSGLQYKVLKEGRGMEHPLVGTPCECHYAGRLLDDTEFDSSYKRGAPTTFAPNQVIKGWTEAMQLMVQGDKWEMYIPYELAYGEGGSPPKIPGCACLIFVMEIMKIKGATKPAEITFPEWTEDQLKLWEEKDEKSLVDWREAKVKEWEDPEKKLKEKYPSREELDSWMEKQCTTAKNKSLWKRTRKSYE</sequence>
<dbReference type="PANTHER" id="PTHR43811:SF57">
    <property type="entry name" value="FKBP-TYPE PEPTIDYL-PROLYL CIS-TRANS ISOMERASE FKPA-RELATED"/>
    <property type="match status" value="1"/>
</dbReference>
<dbReference type="Proteomes" id="UP001189429">
    <property type="component" value="Unassembled WGS sequence"/>
</dbReference>
<dbReference type="PROSITE" id="PS50059">
    <property type="entry name" value="FKBP_PPIASE"/>
    <property type="match status" value="1"/>
</dbReference>
<evidence type="ECO:0000313" key="7">
    <source>
        <dbReference type="EMBL" id="CAK0875353.1"/>
    </source>
</evidence>
<evidence type="ECO:0000256" key="1">
    <source>
        <dbReference type="ARBA" id="ARBA00000971"/>
    </source>
</evidence>
<evidence type="ECO:0000313" key="8">
    <source>
        <dbReference type="Proteomes" id="UP001189429"/>
    </source>
</evidence>
<dbReference type="Gene3D" id="3.10.50.40">
    <property type="match status" value="1"/>
</dbReference>
<name>A0ABN9VSE2_9DINO</name>
<dbReference type="SUPFAM" id="SSF54534">
    <property type="entry name" value="FKBP-like"/>
    <property type="match status" value="1"/>
</dbReference>
<gene>
    <name evidence="7" type="ORF">PCOR1329_LOCUS60038</name>
</gene>
<evidence type="ECO:0000256" key="2">
    <source>
        <dbReference type="ARBA" id="ARBA00013194"/>
    </source>
</evidence>
<dbReference type="EC" id="5.2.1.8" evidence="2 5"/>
<dbReference type="InterPro" id="IPR000774">
    <property type="entry name" value="PPIase_FKBP_N"/>
</dbReference>